<feature type="domain" description="Integrase zinc-binding" evidence="1">
    <location>
        <begin position="24"/>
        <end position="75"/>
    </location>
</feature>
<evidence type="ECO:0000313" key="3">
    <source>
        <dbReference type="Proteomes" id="UP001558613"/>
    </source>
</evidence>
<gene>
    <name evidence="2" type="ORF">QQF64_001128</name>
</gene>
<comment type="caution">
    <text evidence="2">The sequence shown here is derived from an EMBL/GenBank/DDBJ whole genome shotgun (WGS) entry which is preliminary data.</text>
</comment>
<organism evidence="2 3">
    <name type="scientific">Cirrhinus molitorella</name>
    <name type="common">mud carp</name>
    <dbReference type="NCBI Taxonomy" id="172907"/>
    <lineage>
        <taxon>Eukaryota</taxon>
        <taxon>Metazoa</taxon>
        <taxon>Chordata</taxon>
        <taxon>Craniata</taxon>
        <taxon>Vertebrata</taxon>
        <taxon>Euteleostomi</taxon>
        <taxon>Actinopterygii</taxon>
        <taxon>Neopterygii</taxon>
        <taxon>Teleostei</taxon>
        <taxon>Ostariophysi</taxon>
        <taxon>Cypriniformes</taxon>
        <taxon>Cyprinidae</taxon>
        <taxon>Labeoninae</taxon>
        <taxon>Labeonini</taxon>
        <taxon>Cirrhinus</taxon>
    </lineage>
</organism>
<dbReference type="InterPro" id="IPR041588">
    <property type="entry name" value="Integrase_H2C2"/>
</dbReference>
<evidence type="ECO:0000313" key="2">
    <source>
        <dbReference type="EMBL" id="KAL1282325.1"/>
    </source>
</evidence>
<reference evidence="2 3" key="1">
    <citation type="submission" date="2023-09" db="EMBL/GenBank/DDBJ databases">
        <authorList>
            <person name="Wang M."/>
        </authorList>
    </citation>
    <scope>NUCLEOTIDE SEQUENCE [LARGE SCALE GENOMIC DNA]</scope>
    <source>
        <strain evidence="2">GT-2023</strain>
        <tissue evidence="2">Liver</tissue>
    </source>
</reference>
<evidence type="ECO:0000259" key="1">
    <source>
        <dbReference type="Pfam" id="PF17921"/>
    </source>
</evidence>
<proteinExistence type="predicted"/>
<dbReference type="Pfam" id="PF17921">
    <property type="entry name" value="Integrase_H2C2"/>
    <property type="match status" value="1"/>
</dbReference>
<accession>A0ABR3P0P7</accession>
<dbReference type="Gene3D" id="1.10.340.70">
    <property type="match status" value="1"/>
</dbReference>
<protein>
    <recommendedName>
        <fullName evidence="1">Integrase zinc-binding domain-containing protein</fullName>
    </recommendedName>
</protein>
<keyword evidence="3" id="KW-1185">Reference proteome</keyword>
<dbReference type="EMBL" id="JAYMGO010000001">
    <property type="protein sequence ID" value="KAL1282325.1"/>
    <property type="molecule type" value="Genomic_DNA"/>
</dbReference>
<name>A0ABR3P0P7_9TELE</name>
<sequence length="77" mass="8644">MTEISEAQAQDPVPANCPNDLTYVPLNLRQRVLAEVHSTPSSGHPGIEATIHLLANRFWWPTIHSDTIHFVKNCSRI</sequence>
<dbReference type="Proteomes" id="UP001558613">
    <property type="component" value="Unassembled WGS sequence"/>
</dbReference>